<proteinExistence type="predicted"/>
<gene>
    <name evidence="1" type="ORF">J1C56_19675</name>
</gene>
<protein>
    <submittedName>
        <fullName evidence="1">Uncharacterized protein</fullName>
    </submittedName>
</protein>
<accession>A0A9X1D7K9</accession>
<dbReference type="RefSeq" id="WP_214391725.1">
    <property type="nucleotide sequence ID" value="NZ_JAFLWW010000005.1"/>
</dbReference>
<dbReference type="EMBL" id="JAFLWW010000005">
    <property type="protein sequence ID" value="MBT1157818.1"/>
    <property type="molecule type" value="Genomic_DNA"/>
</dbReference>
<name>A0A9X1D7K9_9HYPH</name>
<dbReference type="AlphaFoldDB" id="A0A9X1D7K9"/>
<evidence type="ECO:0000313" key="2">
    <source>
        <dbReference type="Proteomes" id="UP001138921"/>
    </source>
</evidence>
<dbReference type="Proteomes" id="UP001138921">
    <property type="component" value="Unassembled WGS sequence"/>
</dbReference>
<reference evidence="1" key="2">
    <citation type="submission" date="2021-03" db="EMBL/GenBank/DDBJ databases">
        <authorList>
            <person name="Artuso I."/>
            <person name="Turrini P."/>
            <person name="Pirolo M."/>
            <person name="Lugli G.A."/>
            <person name="Ventura M."/>
            <person name="Visca P."/>
        </authorList>
    </citation>
    <scope>NUCLEOTIDE SEQUENCE</scope>
    <source>
        <strain evidence="1">LMG 26462</strain>
    </source>
</reference>
<reference evidence="1" key="1">
    <citation type="journal article" date="2021" name="Microorganisms">
        <title>Phylogenomic Reconstruction and Metabolic Potential of the Genus Aminobacter.</title>
        <authorList>
            <person name="Artuso I."/>
            <person name="Turrini P."/>
            <person name="Pirolo M."/>
            <person name="Lugli G.A."/>
            <person name="Ventura M."/>
            <person name="Visca P."/>
        </authorList>
    </citation>
    <scope>NUCLEOTIDE SEQUENCE</scope>
    <source>
        <strain evidence="1">LMG 26462</strain>
    </source>
</reference>
<sequence length="56" mass="6481">MSLPLTPVRLTIRNKPYGKHKQDTNVICHNHEQIWFQKVKLAERRFAINAGAGQPQ</sequence>
<evidence type="ECO:0000313" key="1">
    <source>
        <dbReference type="EMBL" id="MBT1157818.1"/>
    </source>
</evidence>
<comment type="caution">
    <text evidence="1">The sequence shown here is derived from an EMBL/GenBank/DDBJ whole genome shotgun (WGS) entry which is preliminary data.</text>
</comment>
<keyword evidence="2" id="KW-1185">Reference proteome</keyword>
<organism evidence="1 2">
    <name type="scientific">Aminobacter anthyllidis</name>
    <dbReference type="NCBI Taxonomy" id="1035067"/>
    <lineage>
        <taxon>Bacteria</taxon>
        <taxon>Pseudomonadati</taxon>
        <taxon>Pseudomonadota</taxon>
        <taxon>Alphaproteobacteria</taxon>
        <taxon>Hyphomicrobiales</taxon>
        <taxon>Phyllobacteriaceae</taxon>
        <taxon>Aminobacter</taxon>
    </lineage>
</organism>